<dbReference type="SUPFAM" id="SSF158702">
    <property type="entry name" value="Sec63 N-terminal domain-like"/>
    <property type="match status" value="1"/>
</dbReference>
<evidence type="ECO:0000256" key="4">
    <source>
        <dbReference type="ARBA" id="ARBA00022840"/>
    </source>
</evidence>
<evidence type="ECO:0000256" key="6">
    <source>
        <dbReference type="ARBA" id="ARBA00023254"/>
    </source>
</evidence>
<evidence type="ECO:0000313" key="13">
    <source>
        <dbReference type="Proteomes" id="UP000494256"/>
    </source>
</evidence>
<evidence type="ECO:0000313" key="12">
    <source>
        <dbReference type="EMBL" id="CAB3236753.1"/>
    </source>
</evidence>
<reference evidence="12 13" key="1">
    <citation type="submission" date="2020-04" db="EMBL/GenBank/DDBJ databases">
        <authorList>
            <person name="Wallbank WR R."/>
            <person name="Pardo Diaz C."/>
            <person name="Kozak K."/>
            <person name="Martin S."/>
            <person name="Jiggins C."/>
            <person name="Moest M."/>
            <person name="Warren A I."/>
            <person name="Byers J.R.P. K."/>
            <person name="Montejo-Kovacevich G."/>
            <person name="Yen C E."/>
        </authorList>
    </citation>
    <scope>NUCLEOTIDE SEQUENCE [LARGE SCALE GENOMIC DNA]</scope>
</reference>
<dbReference type="InterPro" id="IPR036390">
    <property type="entry name" value="WH_DNA-bd_sf"/>
</dbReference>
<comment type="caution">
    <text evidence="12">The sequence shown here is derived from an EMBL/GenBank/DDBJ whole genome shotgun (WGS) entry which is preliminary data.</text>
</comment>
<dbReference type="GO" id="GO:0043138">
    <property type="term" value="F:3'-5' DNA helicase activity"/>
    <property type="evidence" value="ECO:0007669"/>
    <property type="project" value="UniProtKB-EC"/>
</dbReference>
<evidence type="ECO:0000256" key="5">
    <source>
        <dbReference type="ARBA" id="ARBA00023235"/>
    </source>
</evidence>
<sequence>MIDGMALVGGCEPLQSYLHKRLPENLNSEAALGTVGDVAQCVEWLRSTFLYVRSARDPKRYLGLPQNSPQHLISKKIEELCVKAMNGLASSGLITMDEASCIESTEAGRLMSIFYLDVETMKLLMRIEGTESLEGLLAIICESHELSDMHLRIDERRCLNALNRNHSAATIRFPMKGKISTRQMKLNCVIQAVLGCLAIPDPSLNQEAMKIMRIADRVCKCLVAYVTRPDLVCRQPKFYSVVLNSIVLAKCIAAHLWENSPFVSKQLKGIGPTFSMLLATAGKVNFMLLEESHPRDLERIMNKGPPAVGLDVQSEYIFKDLNKFFGPPNANYTINEIFMNDTVEKENESLRKRKRNNSTDADKNQSKGKKKRENAVIKNFEYLKKKFETESQVIKENCNLNSKNNEGVTHNDILSTEIVSQNKINAEYNNISKDMNLVLDIDSDNFIDNDEKINNIITEIENEMSKRKIYKKKSNLKHLANISETENSQHSSAFKCEPINKIPYQHKLKTRKALPAKSNYTFIDMLEKNVSDDNDETVETSSYHGFSDTVKSYINKFILKTESETKIHDTNLPSLLVNEDKAVSDKKEYSNEIEIAVSNSVNNLSTQKLYPHYEIKEILDGQKNIKESEVNSSPQKLVMKVPSNIGTGYNTTRQIADVLSPVLVQSDAVNIRNIYHNNQNNSNISRVLNETFQKPNNLHDAYESNSDNIHVDYNKNEAETNRDNITLLDKEMVLPTKRDSVKIEEIPSDILPFKRKSTNTTDISPKKISIIEGYNLSVMPVTYEPYEFTLIDSTGGKTIQQNSQGIEEVSDKRCHESYEFNKTLSLMTDDYKSAIIPKHLTYLDRCQIINATTVSNNNDQQIISEPVCTNNYDHPKLLNYCSSNEYCNRNRNEYVKKYYLSTRQIDIGTTEIADCNIQIIKEIKMDLKITAIVSASRCQQNYSAESDLIKSDNIKKLENNPPPMSTHDNVQNGSDDNQCTIQCIQPAVNWDLQKKDEKNKTGHQVLVSSNRAAEHTKNMFYDGSYSNCKEMNSIQGISEYLHPNVRESMEPVNTVNNKINYDSDYLNSVKHLSGMAMNGTQGKENNNIVNTPPNKVHNILQKYSKIFEKETNKDQPPVYSAPNKNTTNKRTPPKSKKPFKISKIEDLQETVPETMIHSRKQNQQISMPTKLVSNELIWKKIEETQCNNIQFKGDYINDWRSYESITDIDLEPLNIPAEISLEPDIDHNFDQSMFDPKTLLQFTFDTDSKEIYTPPPQFCDFNTDLQNHYDAEDPDVTNTSKRFDESQIGIPVDTEFNCDESIFEDGCTPHLTPSREIETWTLGEPERSEERNFSLSLSPAKSFTVELTPFNLKETWCVQDPRLCLVTEKQALTTTLYS</sequence>
<gene>
    <name evidence="12" type="ORF">APLA_LOCUS7531</name>
</gene>
<dbReference type="Proteomes" id="UP000494256">
    <property type="component" value="Unassembled WGS sequence"/>
</dbReference>
<dbReference type="PANTHER" id="PTHR47835">
    <property type="entry name" value="HFM1, ATP DEPENDENT DNA HELICASE HOMOLOG"/>
    <property type="match status" value="1"/>
</dbReference>
<dbReference type="OrthoDB" id="5317514at2759"/>
<comment type="catalytic activity">
    <reaction evidence="7">
        <text>Couples ATP hydrolysis with the unwinding of duplex DNA by translocating in the 3'-5' direction.</text>
        <dbReference type="EC" id="5.6.2.4"/>
    </reaction>
</comment>
<protein>
    <recommendedName>
        <fullName evidence="8">DNA 3'-5' helicase</fullName>
        <ecNumber evidence="8">5.6.2.4</ecNumber>
    </recommendedName>
</protein>
<dbReference type="GO" id="GO:0051321">
    <property type="term" value="P:meiotic cell cycle"/>
    <property type="evidence" value="ECO:0007669"/>
    <property type="project" value="UniProtKB-KW"/>
</dbReference>
<evidence type="ECO:0000256" key="9">
    <source>
        <dbReference type="ARBA" id="ARBA00048988"/>
    </source>
</evidence>
<evidence type="ECO:0000256" key="8">
    <source>
        <dbReference type="ARBA" id="ARBA00034808"/>
    </source>
</evidence>
<keyword evidence="1" id="KW-0547">Nucleotide-binding</keyword>
<dbReference type="SUPFAM" id="SSF46785">
    <property type="entry name" value="Winged helix' DNA-binding domain"/>
    <property type="match status" value="1"/>
</dbReference>
<evidence type="ECO:0000256" key="10">
    <source>
        <dbReference type="SAM" id="MobiDB-lite"/>
    </source>
</evidence>
<evidence type="ECO:0000256" key="7">
    <source>
        <dbReference type="ARBA" id="ARBA00034617"/>
    </source>
</evidence>
<dbReference type="EMBL" id="CADEBD010000302">
    <property type="protein sequence ID" value="CAB3236753.1"/>
    <property type="molecule type" value="Genomic_DNA"/>
</dbReference>
<dbReference type="EC" id="5.6.2.4" evidence="8"/>
<dbReference type="GO" id="GO:0005524">
    <property type="term" value="F:ATP binding"/>
    <property type="evidence" value="ECO:0007669"/>
    <property type="project" value="UniProtKB-KW"/>
</dbReference>
<feature type="region of interest" description="Disordered" evidence="10">
    <location>
        <begin position="1110"/>
        <end position="1138"/>
    </location>
</feature>
<keyword evidence="4" id="KW-0067">ATP-binding</keyword>
<evidence type="ECO:0000256" key="1">
    <source>
        <dbReference type="ARBA" id="ARBA00022741"/>
    </source>
</evidence>
<proteinExistence type="predicted"/>
<feature type="domain" description="SEC63" evidence="11">
    <location>
        <begin position="104"/>
        <end position="457"/>
    </location>
</feature>
<keyword evidence="3" id="KW-0347">Helicase</keyword>
<dbReference type="PANTHER" id="PTHR47835:SF3">
    <property type="entry name" value="HELICASE FOR MEIOSIS 1"/>
    <property type="match status" value="1"/>
</dbReference>
<dbReference type="InterPro" id="IPR052247">
    <property type="entry name" value="Meiotic_Crossover_Helicase"/>
</dbReference>
<feature type="region of interest" description="Disordered" evidence="10">
    <location>
        <begin position="345"/>
        <end position="372"/>
    </location>
</feature>
<dbReference type="Pfam" id="PF02889">
    <property type="entry name" value="Sec63"/>
    <property type="match status" value="1"/>
</dbReference>
<dbReference type="Gene3D" id="1.10.10.10">
    <property type="entry name" value="Winged helix-like DNA-binding domain superfamily/Winged helix DNA-binding domain"/>
    <property type="match status" value="1"/>
</dbReference>
<organism evidence="12 13">
    <name type="scientific">Arctia plantaginis</name>
    <name type="common">Wood tiger moth</name>
    <name type="synonym">Phalaena plantaginis</name>
    <dbReference type="NCBI Taxonomy" id="874455"/>
    <lineage>
        <taxon>Eukaryota</taxon>
        <taxon>Metazoa</taxon>
        <taxon>Ecdysozoa</taxon>
        <taxon>Arthropoda</taxon>
        <taxon>Hexapoda</taxon>
        <taxon>Insecta</taxon>
        <taxon>Pterygota</taxon>
        <taxon>Neoptera</taxon>
        <taxon>Endopterygota</taxon>
        <taxon>Lepidoptera</taxon>
        <taxon>Glossata</taxon>
        <taxon>Ditrysia</taxon>
        <taxon>Noctuoidea</taxon>
        <taxon>Erebidae</taxon>
        <taxon>Arctiinae</taxon>
        <taxon>Arctia</taxon>
    </lineage>
</organism>
<dbReference type="Gene3D" id="1.10.3380.10">
    <property type="entry name" value="Sec63 N-terminal domain-like domain"/>
    <property type="match status" value="1"/>
</dbReference>
<accession>A0A8S0ZUC3</accession>
<evidence type="ECO:0000256" key="2">
    <source>
        <dbReference type="ARBA" id="ARBA00022801"/>
    </source>
</evidence>
<keyword evidence="2" id="KW-0378">Hydrolase</keyword>
<name>A0A8S0ZUC3_ARCPL</name>
<dbReference type="InterPro" id="IPR004179">
    <property type="entry name" value="Sec63-dom"/>
</dbReference>
<dbReference type="InterPro" id="IPR036388">
    <property type="entry name" value="WH-like_DNA-bd_sf"/>
</dbReference>
<dbReference type="InterPro" id="IPR057842">
    <property type="entry name" value="WH_MER3"/>
</dbReference>
<keyword evidence="6" id="KW-0469">Meiosis</keyword>
<evidence type="ECO:0000256" key="3">
    <source>
        <dbReference type="ARBA" id="ARBA00022806"/>
    </source>
</evidence>
<keyword evidence="5" id="KW-0413">Isomerase</keyword>
<dbReference type="GO" id="GO:0016787">
    <property type="term" value="F:hydrolase activity"/>
    <property type="evidence" value="ECO:0007669"/>
    <property type="project" value="UniProtKB-KW"/>
</dbReference>
<dbReference type="FunFam" id="1.10.10.10:FF:000012">
    <property type="entry name" value="U5 small nuclear ribonucleoprotein helicase"/>
    <property type="match status" value="1"/>
</dbReference>
<evidence type="ECO:0000259" key="11">
    <source>
        <dbReference type="SMART" id="SM00973"/>
    </source>
</evidence>
<dbReference type="SMART" id="SM00973">
    <property type="entry name" value="Sec63"/>
    <property type="match status" value="1"/>
</dbReference>
<dbReference type="Pfam" id="PF23445">
    <property type="entry name" value="WHD_SNRNP200"/>
    <property type="match status" value="1"/>
</dbReference>
<comment type="catalytic activity">
    <reaction evidence="9">
        <text>ATP + H2O = ADP + phosphate + H(+)</text>
        <dbReference type="Rhea" id="RHEA:13065"/>
        <dbReference type="ChEBI" id="CHEBI:15377"/>
        <dbReference type="ChEBI" id="CHEBI:15378"/>
        <dbReference type="ChEBI" id="CHEBI:30616"/>
        <dbReference type="ChEBI" id="CHEBI:43474"/>
        <dbReference type="ChEBI" id="CHEBI:456216"/>
        <dbReference type="EC" id="5.6.2.4"/>
    </reaction>
</comment>